<evidence type="ECO:0000313" key="11">
    <source>
        <dbReference type="EMBL" id="KAK7825680.1"/>
    </source>
</evidence>
<keyword evidence="6" id="KW-1133">Transmembrane helix</keyword>
<protein>
    <submittedName>
        <fullName evidence="11">Receptor-like kinase tmk4</fullName>
    </submittedName>
</protein>
<dbReference type="InterPro" id="IPR000719">
    <property type="entry name" value="Prot_kinase_dom"/>
</dbReference>
<dbReference type="Gene3D" id="1.10.510.10">
    <property type="entry name" value="Transferase(Phosphotransferase) domain 1"/>
    <property type="match status" value="1"/>
</dbReference>
<dbReference type="PROSITE" id="PS50011">
    <property type="entry name" value="PROTEIN_KINASE_DOM"/>
    <property type="match status" value="1"/>
</dbReference>
<accession>A0AAW0JFP8</accession>
<keyword evidence="8" id="KW-0675">Receptor</keyword>
<evidence type="ECO:0000313" key="12">
    <source>
        <dbReference type="Proteomes" id="UP000237347"/>
    </source>
</evidence>
<evidence type="ECO:0000256" key="9">
    <source>
        <dbReference type="ARBA" id="ARBA00023180"/>
    </source>
</evidence>
<dbReference type="GO" id="GO:0016020">
    <property type="term" value="C:membrane"/>
    <property type="evidence" value="ECO:0007669"/>
    <property type="project" value="UniProtKB-SubCell"/>
</dbReference>
<evidence type="ECO:0000256" key="6">
    <source>
        <dbReference type="ARBA" id="ARBA00022989"/>
    </source>
</evidence>
<dbReference type="GO" id="GO:0004672">
    <property type="term" value="F:protein kinase activity"/>
    <property type="evidence" value="ECO:0007669"/>
    <property type="project" value="InterPro"/>
</dbReference>
<evidence type="ECO:0000256" key="1">
    <source>
        <dbReference type="ARBA" id="ARBA00004167"/>
    </source>
</evidence>
<evidence type="ECO:0000256" key="4">
    <source>
        <dbReference type="ARBA" id="ARBA00022729"/>
    </source>
</evidence>
<proteinExistence type="predicted"/>
<keyword evidence="12" id="KW-1185">Reference proteome</keyword>
<dbReference type="PANTHER" id="PTHR47986:SF10">
    <property type="entry name" value="RECEPTOR-LIKE KINASE TMK4"/>
    <property type="match status" value="1"/>
</dbReference>
<keyword evidence="2" id="KW-0433">Leucine-rich repeat</keyword>
<evidence type="ECO:0000256" key="2">
    <source>
        <dbReference type="ARBA" id="ARBA00022614"/>
    </source>
</evidence>
<comment type="subcellular location">
    <subcellularLocation>
        <location evidence="1">Membrane</location>
        <topology evidence="1">Single-pass membrane protein</topology>
    </subcellularLocation>
</comment>
<evidence type="ECO:0000259" key="10">
    <source>
        <dbReference type="PROSITE" id="PS50011"/>
    </source>
</evidence>
<gene>
    <name evidence="11" type="primary">TMK4_1</name>
    <name evidence="11" type="ORF">CFP56_032804</name>
</gene>
<dbReference type="InterPro" id="IPR052422">
    <property type="entry name" value="Auxin_Ser/Thr_Kinase"/>
</dbReference>
<keyword evidence="9" id="KW-0325">Glycoprotein</keyword>
<feature type="domain" description="Protein kinase" evidence="10">
    <location>
        <begin position="1"/>
        <end position="94"/>
    </location>
</feature>
<name>A0AAW0JFP8_QUESU</name>
<comment type="caution">
    <text evidence="11">The sequence shown here is derived from an EMBL/GenBank/DDBJ whole genome shotgun (WGS) entry which is preliminary data.</text>
</comment>
<dbReference type="EMBL" id="PKMF04000567">
    <property type="protein sequence ID" value="KAK7825680.1"/>
    <property type="molecule type" value="Genomic_DNA"/>
</dbReference>
<dbReference type="Proteomes" id="UP000237347">
    <property type="component" value="Unassembled WGS sequence"/>
</dbReference>
<dbReference type="Pfam" id="PF07714">
    <property type="entry name" value="PK_Tyr_Ser-Thr"/>
    <property type="match status" value="1"/>
</dbReference>
<evidence type="ECO:0000256" key="8">
    <source>
        <dbReference type="ARBA" id="ARBA00023170"/>
    </source>
</evidence>
<dbReference type="InterPro" id="IPR011009">
    <property type="entry name" value="Kinase-like_dom_sf"/>
</dbReference>
<keyword evidence="4" id="KW-0732">Signal</keyword>
<evidence type="ECO:0000256" key="7">
    <source>
        <dbReference type="ARBA" id="ARBA00023136"/>
    </source>
</evidence>
<organism evidence="11 12">
    <name type="scientific">Quercus suber</name>
    <name type="common">Cork oak</name>
    <dbReference type="NCBI Taxonomy" id="58331"/>
    <lineage>
        <taxon>Eukaryota</taxon>
        <taxon>Viridiplantae</taxon>
        <taxon>Streptophyta</taxon>
        <taxon>Embryophyta</taxon>
        <taxon>Tracheophyta</taxon>
        <taxon>Spermatophyta</taxon>
        <taxon>Magnoliopsida</taxon>
        <taxon>eudicotyledons</taxon>
        <taxon>Gunneridae</taxon>
        <taxon>Pentapetalae</taxon>
        <taxon>rosids</taxon>
        <taxon>fabids</taxon>
        <taxon>Fagales</taxon>
        <taxon>Fagaceae</taxon>
        <taxon>Quercus</taxon>
    </lineage>
</organism>
<sequence>MESATTGSKGINEFQTEISVLNKVRHRHLVSLLGCCINENEKLLVYEYMPQGSLTQHLFDLGENGCSPLTWKQRIQIAMDVARGMEYLHSLAPQ</sequence>
<dbReference type="PANTHER" id="PTHR47986">
    <property type="entry name" value="OSJNBA0070M12.3 PROTEIN"/>
    <property type="match status" value="1"/>
</dbReference>
<keyword evidence="3" id="KW-0812">Transmembrane</keyword>
<evidence type="ECO:0000256" key="3">
    <source>
        <dbReference type="ARBA" id="ARBA00022692"/>
    </source>
</evidence>
<keyword evidence="5" id="KW-0677">Repeat</keyword>
<dbReference type="SUPFAM" id="SSF56112">
    <property type="entry name" value="Protein kinase-like (PK-like)"/>
    <property type="match status" value="1"/>
</dbReference>
<reference evidence="11 12" key="1">
    <citation type="journal article" date="2018" name="Sci. Data">
        <title>The draft genome sequence of cork oak.</title>
        <authorList>
            <person name="Ramos A.M."/>
            <person name="Usie A."/>
            <person name="Barbosa P."/>
            <person name="Barros P.M."/>
            <person name="Capote T."/>
            <person name="Chaves I."/>
            <person name="Simoes F."/>
            <person name="Abreu I."/>
            <person name="Carrasquinho I."/>
            <person name="Faro C."/>
            <person name="Guimaraes J.B."/>
            <person name="Mendonca D."/>
            <person name="Nobrega F."/>
            <person name="Rodrigues L."/>
            <person name="Saibo N.J.M."/>
            <person name="Varela M.C."/>
            <person name="Egas C."/>
            <person name="Matos J."/>
            <person name="Miguel C.M."/>
            <person name="Oliveira M.M."/>
            <person name="Ricardo C.P."/>
            <person name="Goncalves S."/>
        </authorList>
    </citation>
    <scope>NUCLEOTIDE SEQUENCE [LARGE SCALE GENOMIC DNA]</scope>
    <source>
        <strain evidence="12">cv. HL8</strain>
    </source>
</reference>
<keyword evidence="7" id="KW-0472">Membrane</keyword>
<evidence type="ECO:0000256" key="5">
    <source>
        <dbReference type="ARBA" id="ARBA00022737"/>
    </source>
</evidence>
<dbReference type="GO" id="GO:0005524">
    <property type="term" value="F:ATP binding"/>
    <property type="evidence" value="ECO:0007669"/>
    <property type="project" value="InterPro"/>
</dbReference>
<dbReference type="InterPro" id="IPR001245">
    <property type="entry name" value="Ser-Thr/Tyr_kinase_cat_dom"/>
</dbReference>
<dbReference type="AlphaFoldDB" id="A0AAW0JFP8"/>